<organism evidence="9">
    <name type="scientific">Medioppia subpectinata</name>
    <dbReference type="NCBI Taxonomy" id="1979941"/>
    <lineage>
        <taxon>Eukaryota</taxon>
        <taxon>Metazoa</taxon>
        <taxon>Ecdysozoa</taxon>
        <taxon>Arthropoda</taxon>
        <taxon>Chelicerata</taxon>
        <taxon>Arachnida</taxon>
        <taxon>Acari</taxon>
        <taxon>Acariformes</taxon>
        <taxon>Sarcoptiformes</taxon>
        <taxon>Oribatida</taxon>
        <taxon>Brachypylina</taxon>
        <taxon>Oppioidea</taxon>
        <taxon>Oppiidae</taxon>
        <taxon>Medioppia</taxon>
    </lineage>
</organism>
<evidence type="ECO:0000259" key="7">
    <source>
        <dbReference type="PROSITE" id="PS50011"/>
    </source>
</evidence>
<dbReference type="InterPro" id="IPR032675">
    <property type="entry name" value="LRR_dom_sf"/>
</dbReference>
<evidence type="ECO:0000256" key="2">
    <source>
        <dbReference type="ARBA" id="ARBA00022527"/>
    </source>
</evidence>
<dbReference type="PROSITE" id="PS50208">
    <property type="entry name" value="CASPASE_P20"/>
    <property type="match status" value="1"/>
</dbReference>
<dbReference type="Pfam" id="PF00069">
    <property type="entry name" value="Pkinase"/>
    <property type="match status" value="1"/>
</dbReference>
<dbReference type="PANTHER" id="PTHR11042:SF160">
    <property type="entry name" value="EUKARYOTIC TRANSLATION INITIATION FACTOR 2-ALPHA KINASE 1"/>
    <property type="match status" value="1"/>
</dbReference>
<name>A0A7R9KN36_9ACAR</name>
<dbReference type="AlphaFoldDB" id="A0A7R9KN36"/>
<dbReference type="Pfam" id="PF00685">
    <property type="entry name" value="Sulfotransfer_1"/>
    <property type="match status" value="1"/>
</dbReference>
<dbReference type="OrthoDB" id="4062651at2759"/>
<accession>A0A7R9KN36</accession>
<dbReference type="GO" id="GO:0004197">
    <property type="term" value="F:cysteine-type endopeptidase activity"/>
    <property type="evidence" value="ECO:0007669"/>
    <property type="project" value="InterPro"/>
</dbReference>
<dbReference type="PANTHER" id="PTHR11042">
    <property type="entry name" value="EUKARYOTIC TRANSLATION INITIATION FACTOR 2-ALPHA KINASE EIF2-ALPHA KINASE -RELATED"/>
    <property type="match status" value="1"/>
</dbReference>
<keyword evidence="6" id="KW-0067">ATP-binding</keyword>
<evidence type="ECO:0000259" key="8">
    <source>
        <dbReference type="PROSITE" id="PS50208"/>
    </source>
</evidence>
<dbReference type="GO" id="GO:0005524">
    <property type="term" value="F:ATP binding"/>
    <property type="evidence" value="ECO:0007669"/>
    <property type="project" value="UniProtKB-KW"/>
</dbReference>
<dbReference type="GO" id="GO:0006508">
    <property type="term" value="P:proteolysis"/>
    <property type="evidence" value="ECO:0007669"/>
    <property type="project" value="InterPro"/>
</dbReference>
<sequence length="835" mass="94029">MSFDIKQVFDTFSASSFGGLKFKEILFNVCEPLVSINRDVFNGTGDTVTKFVLVGGSVTELVTNQSDLFGAINTLTQVETIMVSGNNITTLPSRALSGLKKLTKFEYHDRTVGMIEAHAFNDLPMLKELSVDAYRVADHAFTVGNNSDLVRLVLKFGKNTAPDAIGQHSFELTGRPTTVSFTSNKFTHLDQNNFASFLAENPLNRHKDMMPCADFVVAKDLKPDNVLIDNKDSKRSIKLCDFGLSKEVDILSDNYKQSTAKHTADFIDNVNYMAPEGQTTEYNHLIDVYSLALIGAKIYGFDSDDIRDGVFTQTIDCENNKNVTIEFAESPWPYSKEIYLDVKIAHTLRTITSKEFKMDANPRGRAIIFVTLPELANEAERFRSIFSQLLFDTEVNSLFTRDQIQTKLSEVATTDSNHGDAFIMMFIGDGYNEQIIGWRPDTDNEWPPPAGDCVNEAPLIDKLTMLDPQFNNHDNKQTYVMYACREGYPMWHSKQNGPIGNISHFGQTLSHTIAQYSVYKSLIEMFVMIVTDISDGESEESDTETNSYYGAGLSTGVQQVLNQRDHNLNSIVDQVLIDIRPDIIVVDSQLDLPSVARSGVPWIVVNTSQPLSVTVDKKCTQSVCLEIEVQKGLRVKITIPCIDDRDSLDKLTDIGRFDDINKFPKLVEHIAALLADKTTMINNEQHDRRYRYVSAINNCTLVYAKDLFCNDPIMLYNCIRNLRHLTILPADVWLCGYHKSGNTWLSEIVSLIMADGVVDRVKGQDVSKRVLNQIDPRVDFMGLYASSADPRIINTHVSPRYLPNNIATFCKVSKRSSGEVFDREFGQLIVYFRFR</sequence>
<dbReference type="SUPFAM" id="SSF56112">
    <property type="entry name" value="Protein kinase-like (PK-like)"/>
    <property type="match status" value="1"/>
</dbReference>
<evidence type="ECO:0000256" key="6">
    <source>
        <dbReference type="ARBA" id="ARBA00022840"/>
    </source>
</evidence>
<dbReference type="InterPro" id="IPR001309">
    <property type="entry name" value="Pept_C14_p20"/>
</dbReference>
<dbReference type="Proteomes" id="UP000759131">
    <property type="component" value="Unassembled WGS sequence"/>
</dbReference>
<keyword evidence="3" id="KW-0808">Transferase</keyword>
<keyword evidence="2" id="KW-0723">Serine/threonine-protein kinase</keyword>
<reference evidence="9" key="1">
    <citation type="submission" date="2020-11" db="EMBL/GenBank/DDBJ databases">
        <authorList>
            <person name="Tran Van P."/>
        </authorList>
    </citation>
    <scope>NUCLEOTIDE SEQUENCE</scope>
</reference>
<dbReference type="SUPFAM" id="SSF52540">
    <property type="entry name" value="P-loop containing nucleoside triphosphate hydrolases"/>
    <property type="match status" value="1"/>
</dbReference>
<evidence type="ECO:0000256" key="3">
    <source>
        <dbReference type="ARBA" id="ARBA00022679"/>
    </source>
</evidence>
<dbReference type="Gene3D" id="1.10.510.10">
    <property type="entry name" value="Transferase(Phosphotransferase) domain 1"/>
    <property type="match status" value="1"/>
</dbReference>
<evidence type="ECO:0000313" key="10">
    <source>
        <dbReference type="Proteomes" id="UP000759131"/>
    </source>
</evidence>
<evidence type="ECO:0000256" key="4">
    <source>
        <dbReference type="ARBA" id="ARBA00022741"/>
    </source>
</evidence>
<keyword evidence="10" id="KW-1185">Reference proteome</keyword>
<dbReference type="InterPro" id="IPR050339">
    <property type="entry name" value="CC_SR_Kinase"/>
</dbReference>
<keyword evidence="5" id="KW-0418">Kinase</keyword>
<gene>
    <name evidence="9" type="ORF">OSB1V03_LOCUS6302</name>
</gene>
<dbReference type="SUPFAM" id="SSF52058">
    <property type="entry name" value="L domain-like"/>
    <property type="match status" value="1"/>
</dbReference>
<evidence type="ECO:0000256" key="1">
    <source>
        <dbReference type="ARBA" id="ARBA00012513"/>
    </source>
</evidence>
<dbReference type="GO" id="GO:0005737">
    <property type="term" value="C:cytoplasm"/>
    <property type="evidence" value="ECO:0007669"/>
    <property type="project" value="TreeGrafter"/>
</dbReference>
<dbReference type="Gene3D" id="3.40.50.1460">
    <property type="match status" value="1"/>
</dbReference>
<dbReference type="SMART" id="SM00220">
    <property type="entry name" value="S_TKc"/>
    <property type="match status" value="1"/>
</dbReference>
<dbReference type="InterPro" id="IPR027417">
    <property type="entry name" value="P-loop_NTPase"/>
</dbReference>
<dbReference type="InterPro" id="IPR000863">
    <property type="entry name" value="Sulfotransferase_dom"/>
</dbReference>
<dbReference type="Gene3D" id="3.40.50.300">
    <property type="entry name" value="P-loop containing nucleotide triphosphate hydrolases"/>
    <property type="match status" value="1"/>
</dbReference>
<protein>
    <recommendedName>
        <fullName evidence="1">non-specific serine/threonine protein kinase</fullName>
        <ecNumber evidence="1">2.7.11.1</ecNumber>
    </recommendedName>
</protein>
<dbReference type="SUPFAM" id="SSF52129">
    <property type="entry name" value="Caspase-like"/>
    <property type="match status" value="1"/>
</dbReference>
<dbReference type="PROSITE" id="PS50011">
    <property type="entry name" value="PROTEIN_KINASE_DOM"/>
    <property type="match status" value="1"/>
</dbReference>
<evidence type="ECO:0000313" key="9">
    <source>
        <dbReference type="EMBL" id="CAD7625869.1"/>
    </source>
</evidence>
<dbReference type="Gene3D" id="3.80.10.10">
    <property type="entry name" value="Ribonuclease Inhibitor"/>
    <property type="match status" value="1"/>
</dbReference>
<dbReference type="GO" id="GO:0004694">
    <property type="term" value="F:eukaryotic translation initiation factor 2alpha kinase activity"/>
    <property type="evidence" value="ECO:0007669"/>
    <property type="project" value="TreeGrafter"/>
</dbReference>
<dbReference type="GO" id="GO:0005634">
    <property type="term" value="C:nucleus"/>
    <property type="evidence" value="ECO:0007669"/>
    <property type="project" value="TreeGrafter"/>
</dbReference>
<dbReference type="InterPro" id="IPR000719">
    <property type="entry name" value="Prot_kinase_dom"/>
</dbReference>
<feature type="domain" description="Caspase family p20" evidence="8">
    <location>
        <begin position="378"/>
        <end position="485"/>
    </location>
</feature>
<dbReference type="InterPro" id="IPR011009">
    <property type="entry name" value="Kinase-like_dom_sf"/>
</dbReference>
<keyword evidence="4" id="KW-0547">Nucleotide-binding</keyword>
<feature type="domain" description="Protein kinase" evidence="7">
    <location>
        <begin position="58"/>
        <end position="375"/>
    </location>
</feature>
<evidence type="ECO:0000256" key="5">
    <source>
        <dbReference type="ARBA" id="ARBA00022777"/>
    </source>
</evidence>
<dbReference type="EC" id="2.7.11.1" evidence="1"/>
<dbReference type="EMBL" id="CAJPIZ010003390">
    <property type="protein sequence ID" value="CAG2106299.1"/>
    <property type="molecule type" value="Genomic_DNA"/>
</dbReference>
<dbReference type="EMBL" id="OC857965">
    <property type="protein sequence ID" value="CAD7625869.1"/>
    <property type="molecule type" value="Genomic_DNA"/>
</dbReference>
<dbReference type="GO" id="GO:0008146">
    <property type="term" value="F:sulfotransferase activity"/>
    <property type="evidence" value="ECO:0007669"/>
    <property type="project" value="InterPro"/>
</dbReference>
<proteinExistence type="predicted"/>
<dbReference type="InterPro" id="IPR029030">
    <property type="entry name" value="Caspase-like_dom_sf"/>
</dbReference>